<evidence type="ECO:0000313" key="2">
    <source>
        <dbReference type="Proteomes" id="UP001060215"/>
    </source>
</evidence>
<name>A0ACC0F9G1_9ERIC</name>
<dbReference type="EMBL" id="CM045768">
    <property type="protein sequence ID" value="KAI7984677.1"/>
    <property type="molecule type" value="Genomic_DNA"/>
</dbReference>
<organism evidence="1 2">
    <name type="scientific">Camellia lanceoleosa</name>
    <dbReference type="NCBI Taxonomy" id="1840588"/>
    <lineage>
        <taxon>Eukaryota</taxon>
        <taxon>Viridiplantae</taxon>
        <taxon>Streptophyta</taxon>
        <taxon>Embryophyta</taxon>
        <taxon>Tracheophyta</taxon>
        <taxon>Spermatophyta</taxon>
        <taxon>Magnoliopsida</taxon>
        <taxon>eudicotyledons</taxon>
        <taxon>Gunneridae</taxon>
        <taxon>Pentapetalae</taxon>
        <taxon>asterids</taxon>
        <taxon>Ericales</taxon>
        <taxon>Theaceae</taxon>
        <taxon>Camellia</taxon>
    </lineage>
</organism>
<reference evidence="1 2" key="1">
    <citation type="journal article" date="2022" name="Plant J.">
        <title>Chromosome-level genome of Camellia lanceoleosa provides a valuable resource for understanding genome evolution and self-incompatibility.</title>
        <authorList>
            <person name="Gong W."/>
            <person name="Xiao S."/>
            <person name="Wang L."/>
            <person name="Liao Z."/>
            <person name="Chang Y."/>
            <person name="Mo W."/>
            <person name="Hu G."/>
            <person name="Li W."/>
            <person name="Zhao G."/>
            <person name="Zhu H."/>
            <person name="Hu X."/>
            <person name="Ji K."/>
            <person name="Xiang X."/>
            <person name="Song Q."/>
            <person name="Yuan D."/>
            <person name="Jin S."/>
            <person name="Zhang L."/>
        </authorList>
    </citation>
    <scope>NUCLEOTIDE SEQUENCE [LARGE SCALE GENOMIC DNA]</scope>
    <source>
        <strain evidence="1">SQ_2022a</strain>
    </source>
</reference>
<protein>
    <submittedName>
        <fullName evidence="1">Uncharacterized protein</fullName>
    </submittedName>
</protein>
<gene>
    <name evidence="1" type="ORF">LOK49_LG15G00352</name>
</gene>
<comment type="caution">
    <text evidence="1">The sequence shown here is derived from an EMBL/GenBank/DDBJ whole genome shotgun (WGS) entry which is preliminary data.</text>
</comment>
<dbReference type="Proteomes" id="UP001060215">
    <property type="component" value="Chromosome 11"/>
</dbReference>
<sequence length="281" mass="30956">METFDLTEGCDECEDVSGLCLVGKILTPKTLNRTAVFNILQNAWKPCSQLEISSWGDNVYLFQFSESENRCKVLDEAPWSVIGNLLVLQPFHLGVAVSNFEFHWCPFWVQVHGLPLDKMSKKHGETIKNRLGKLIAVEALSDGLFLGRSFLRIRVEIDGTIIPLDGANSRYGLDMRTSMVKHIGAPYGSYRQPPVEDANADSLVRRSMASPSSTYHIEAGGGHRENALVLVAGVPIRGKRKVESILSCVLPQDFPLPQDTTCLPKPDGMQVTTTLSESGPA</sequence>
<evidence type="ECO:0000313" key="1">
    <source>
        <dbReference type="EMBL" id="KAI7984677.1"/>
    </source>
</evidence>
<proteinExistence type="predicted"/>
<accession>A0ACC0F9G1</accession>
<keyword evidence="2" id="KW-1185">Reference proteome</keyword>